<dbReference type="Proteomes" id="UP001651158">
    <property type="component" value="Unassembled WGS sequence"/>
</dbReference>
<reference evidence="1 2" key="1">
    <citation type="journal article" date="2022" name="Front. Cell. Infect. Microbiol.">
        <title>The Genomes of Two Strains of Taenia crassiceps the Animal Model for the Study of Human Cysticercosis.</title>
        <authorList>
            <person name="Bobes R.J."/>
            <person name="Estrada K."/>
            <person name="Rios-Valencia D.G."/>
            <person name="Calderon-Gallegos A."/>
            <person name="de la Torre P."/>
            <person name="Carrero J.C."/>
            <person name="Sanchez-Flores A."/>
            <person name="Laclette J.P."/>
        </authorList>
    </citation>
    <scope>NUCLEOTIDE SEQUENCE [LARGE SCALE GENOMIC DNA]</scope>
    <source>
        <strain evidence="1">WFUcys</strain>
    </source>
</reference>
<comment type="caution">
    <text evidence="1">The sequence shown here is derived from an EMBL/GenBank/DDBJ whole genome shotgun (WGS) entry which is preliminary data.</text>
</comment>
<accession>A0ABR4QSN1</accession>
<name>A0ABR4QSN1_9CEST</name>
<sequence>MARLSDDWWNSNGRHLGSNTIQLGSLCSTAEGSDVLRKRKRIATVRRSWGTVDRSPSRIGRRWFIAEFNAHA</sequence>
<proteinExistence type="predicted"/>
<gene>
    <name evidence="1" type="ORF">TcWFU_008406</name>
</gene>
<protein>
    <submittedName>
        <fullName evidence="1">Uncharacterized protein</fullName>
    </submittedName>
</protein>
<evidence type="ECO:0000313" key="2">
    <source>
        <dbReference type="Proteomes" id="UP001651158"/>
    </source>
</evidence>
<organism evidence="1 2">
    <name type="scientific">Taenia crassiceps</name>
    <dbReference type="NCBI Taxonomy" id="6207"/>
    <lineage>
        <taxon>Eukaryota</taxon>
        <taxon>Metazoa</taxon>
        <taxon>Spiralia</taxon>
        <taxon>Lophotrochozoa</taxon>
        <taxon>Platyhelminthes</taxon>
        <taxon>Cestoda</taxon>
        <taxon>Eucestoda</taxon>
        <taxon>Cyclophyllidea</taxon>
        <taxon>Taeniidae</taxon>
        <taxon>Taenia</taxon>
    </lineage>
</organism>
<keyword evidence="2" id="KW-1185">Reference proteome</keyword>
<evidence type="ECO:0000313" key="1">
    <source>
        <dbReference type="EMBL" id="KAL5112716.1"/>
    </source>
</evidence>
<dbReference type="EMBL" id="JAKROA010000001">
    <property type="protein sequence ID" value="KAL5112716.1"/>
    <property type="molecule type" value="Genomic_DNA"/>
</dbReference>